<dbReference type="PANTHER" id="PTHR10334">
    <property type="entry name" value="CYSTEINE-RICH SECRETORY PROTEIN-RELATED"/>
    <property type="match status" value="1"/>
</dbReference>
<sequence length="284" mass="32568">QCYSITVQYCVDKRLNIKTSLTFQFASHKTAVMINKTVLLFLLYLNANSARDVDYCELSCNGIPNTVCKRKDYNCGPGPKCGSKFKIIKLTDAQKQLIVDQHNTFRNMVAIGEERRGDPGPQPSSAQMYALSYNGELEYVVQCWLNSCEFAHDECRRTKNFTYVGQNLALYQTTSRTDRVNITGQIKKMITNWYDEVVDYPSNWTHFALPESGKMIGHYTQLVWGRTKKIGCAMVRYKKGKWNVFYFGCNYGPGGNILHRIVYENGPPAYNCREEDPYYEGLCS</sequence>
<evidence type="ECO:0000259" key="5">
    <source>
        <dbReference type="SMART" id="SM00198"/>
    </source>
</evidence>
<feature type="domain" description="SCP" evidence="5">
    <location>
        <begin position="93"/>
        <end position="259"/>
    </location>
</feature>
<dbReference type="OrthoDB" id="414826at2759"/>
<comment type="subcellular location">
    <subcellularLocation>
        <location evidence="1">Secreted</location>
    </subcellularLocation>
</comment>
<organism evidence="6 7">
    <name type="scientific">Phyllotreta striolata</name>
    <name type="common">Striped flea beetle</name>
    <name type="synonym">Crioceris striolata</name>
    <dbReference type="NCBI Taxonomy" id="444603"/>
    <lineage>
        <taxon>Eukaryota</taxon>
        <taxon>Metazoa</taxon>
        <taxon>Ecdysozoa</taxon>
        <taxon>Arthropoda</taxon>
        <taxon>Hexapoda</taxon>
        <taxon>Insecta</taxon>
        <taxon>Pterygota</taxon>
        <taxon>Neoptera</taxon>
        <taxon>Endopterygota</taxon>
        <taxon>Coleoptera</taxon>
        <taxon>Polyphaga</taxon>
        <taxon>Cucujiformia</taxon>
        <taxon>Chrysomeloidea</taxon>
        <taxon>Chrysomelidae</taxon>
        <taxon>Galerucinae</taxon>
        <taxon>Alticini</taxon>
        <taxon>Phyllotreta</taxon>
    </lineage>
</organism>
<name>A0A9N9TNJ3_PHYSR</name>
<dbReference type="Gene3D" id="3.40.33.10">
    <property type="entry name" value="CAP"/>
    <property type="match status" value="1"/>
</dbReference>
<reference evidence="6" key="1">
    <citation type="submission" date="2022-01" db="EMBL/GenBank/DDBJ databases">
        <authorList>
            <person name="King R."/>
        </authorList>
    </citation>
    <scope>NUCLEOTIDE SEQUENCE</scope>
</reference>
<dbReference type="EMBL" id="OU900095">
    <property type="protein sequence ID" value="CAG9859097.1"/>
    <property type="molecule type" value="Genomic_DNA"/>
</dbReference>
<dbReference type="PRINTS" id="PR00837">
    <property type="entry name" value="V5TPXLIKE"/>
</dbReference>
<dbReference type="PIRSF" id="PIRSF038921">
    <property type="entry name" value="P14a"/>
    <property type="match status" value="1"/>
</dbReference>
<dbReference type="InterPro" id="IPR014044">
    <property type="entry name" value="CAP_dom"/>
</dbReference>
<evidence type="ECO:0000313" key="7">
    <source>
        <dbReference type="Proteomes" id="UP001153712"/>
    </source>
</evidence>
<feature type="non-terminal residue" evidence="6">
    <location>
        <position position="1"/>
    </location>
</feature>
<dbReference type="SUPFAM" id="SSF55797">
    <property type="entry name" value="PR-1-like"/>
    <property type="match status" value="1"/>
</dbReference>
<dbReference type="InterPro" id="IPR034763">
    <property type="entry name" value="P14a_insect"/>
</dbReference>
<dbReference type="Proteomes" id="UP001153712">
    <property type="component" value="Chromosome 2"/>
</dbReference>
<accession>A0A9N9TNJ3</accession>
<dbReference type="PRINTS" id="PR00838">
    <property type="entry name" value="V5ALLERGEN"/>
</dbReference>
<dbReference type="InterPro" id="IPR018244">
    <property type="entry name" value="Allrgn_V5/Tpx1_CS"/>
</dbReference>
<dbReference type="Pfam" id="PF00188">
    <property type="entry name" value="CAP"/>
    <property type="match status" value="1"/>
</dbReference>
<keyword evidence="3" id="KW-0964">Secreted</keyword>
<evidence type="ECO:0000313" key="6">
    <source>
        <dbReference type="EMBL" id="CAG9859097.1"/>
    </source>
</evidence>
<evidence type="ECO:0000256" key="1">
    <source>
        <dbReference type="ARBA" id="ARBA00004613"/>
    </source>
</evidence>
<keyword evidence="4" id="KW-0732">Signal</keyword>
<dbReference type="SMART" id="SM00198">
    <property type="entry name" value="SCP"/>
    <property type="match status" value="1"/>
</dbReference>
<evidence type="ECO:0000256" key="4">
    <source>
        <dbReference type="ARBA" id="ARBA00022729"/>
    </source>
</evidence>
<proteinExistence type="inferred from homology"/>
<comment type="similarity">
    <text evidence="2">Belongs to the CRISP family.</text>
</comment>
<dbReference type="GO" id="GO:0005576">
    <property type="term" value="C:extracellular region"/>
    <property type="evidence" value="ECO:0007669"/>
    <property type="project" value="UniProtKB-SubCell"/>
</dbReference>
<protein>
    <recommendedName>
        <fullName evidence="5">SCP domain-containing protein</fullName>
    </recommendedName>
</protein>
<dbReference type="CDD" id="cd05380">
    <property type="entry name" value="CAP_euk"/>
    <property type="match status" value="1"/>
</dbReference>
<dbReference type="PROSITE" id="PS01010">
    <property type="entry name" value="CRISP_2"/>
    <property type="match status" value="1"/>
</dbReference>
<dbReference type="InterPro" id="IPR001283">
    <property type="entry name" value="CRISP-related"/>
</dbReference>
<evidence type="ECO:0000256" key="2">
    <source>
        <dbReference type="ARBA" id="ARBA00009923"/>
    </source>
</evidence>
<gene>
    <name evidence="6" type="ORF">PHYEVI_LOCUS5473</name>
</gene>
<keyword evidence="7" id="KW-1185">Reference proteome</keyword>
<dbReference type="AlphaFoldDB" id="A0A9N9TNJ3"/>
<dbReference type="InterPro" id="IPR035940">
    <property type="entry name" value="CAP_sf"/>
</dbReference>
<dbReference type="PROSITE" id="PS01009">
    <property type="entry name" value="CRISP_1"/>
    <property type="match status" value="1"/>
</dbReference>
<evidence type="ECO:0000256" key="3">
    <source>
        <dbReference type="ARBA" id="ARBA00022525"/>
    </source>
</evidence>
<dbReference type="InterPro" id="IPR002413">
    <property type="entry name" value="V5_allergen-like"/>
</dbReference>